<evidence type="ECO:0000313" key="3">
    <source>
        <dbReference type="Proteomes" id="UP001596083"/>
    </source>
</evidence>
<proteinExistence type="predicted"/>
<keyword evidence="3" id="KW-1185">Reference proteome</keyword>
<dbReference type="SUPFAM" id="SSF48452">
    <property type="entry name" value="TPR-like"/>
    <property type="match status" value="1"/>
</dbReference>
<organism evidence="2 3">
    <name type="scientific">Streptomyces gamaensis</name>
    <dbReference type="NCBI Taxonomy" id="1763542"/>
    <lineage>
        <taxon>Bacteria</taxon>
        <taxon>Bacillati</taxon>
        <taxon>Actinomycetota</taxon>
        <taxon>Actinomycetes</taxon>
        <taxon>Kitasatosporales</taxon>
        <taxon>Streptomycetaceae</taxon>
        <taxon>Streptomyces</taxon>
    </lineage>
</organism>
<name>A0ABW0YZC6_9ACTN</name>
<dbReference type="InterPro" id="IPR011990">
    <property type="entry name" value="TPR-like_helical_dom_sf"/>
</dbReference>
<dbReference type="RefSeq" id="WP_390316209.1">
    <property type="nucleotide sequence ID" value="NZ_JBHSPB010000006.1"/>
</dbReference>
<sequence>MKAPVFAGLAADDPAVGEWLAATGRSAAALQDLVQRRPRCGLAREQSLVCTIYLFTHRHYRATADQLIVHFAQFPGDEIAGSMLSACDLAGSLECREHGQALAEQQYALAGPESWPWASWPAGARAEQGRPDEAWAPAEHALRLSPRSGPAAHARAHAGHDHGSGPAAIAFIDT</sequence>
<accession>A0ABW0YZC6</accession>
<evidence type="ECO:0000256" key="1">
    <source>
        <dbReference type="SAM" id="MobiDB-lite"/>
    </source>
</evidence>
<reference evidence="3" key="1">
    <citation type="journal article" date="2019" name="Int. J. Syst. Evol. Microbiol.">
        <title>The Global Catalogue of Microorganisms (GCM) 10K type strain sequencing project: providing services to taxonomists for standard genome sequencing and annotation.</title>
        <authorList>
            <consortium name="The Broad Institute Genomics Platform"/>
            <consortium name="The Broad Institute Genome Sequencing Center for Infectious Disease"/>
            <person name="Wu L."/>
            <person name="Ma J."/>
        </authorList>
    </citation>
    <scope>NUCLEOTIDE SEQUENCE [LARGE SCALE GENOMIC DNA]</scope>
    <source>
        <strain evidence="3">CGMCC 4.7304</strain>
    </source>
</reference>
<feature type="region of interest" description="Disordered" evidence="1">
    <location>
        <begin position="147"/>
        <end position="174"/>
    </location>
</feature>
<dbReference type="Proteomes" id="UP001596083">
    <property type="component" value="Unassembled WGS sequence"/>
</dbReference>
<comment type="caution">
    <text evidence="2">The sequence shown here is derived from an EMBL/GenBank/DDBJ whole genome shotgun (WGS) entry which is preliminary data.</text>
</comment>
<evidence type="ECO:0000313" key="2">
    <source>
        <dbReference type="EMBL" id="MFC5721003.1"/>
    </source>
</evidence>
<gene>
    <name evidence="2" type="ORF">ACFP1Z_12575</name>
</gene>
<evidence type="ECO:0008006" key="4">
    <source>
        <dbReference type="Google" id="ProtNLM"/>
    </source>
</evidence>
<protein>
    <recommendedName>
        <fullName evidence="4">DUF4158 domain-containing protein</fullName>
    </recommendedName>
</protein>
<dbReference type="EMBL" id="JBHSPB010000006">
    <property type="protein sequence ID" value="MFC5721003.1"/>
    <property type="molecule type" value="Genomic_DNA"/>
</dbReference>